<evidence type="ECO:0000313" key="2">
    <source>
        <dbReference type="EMBL" id="TXB70961.1"/>
    </source>
</evidence>
<proteinExistence type="predicted"/>
<evidence type="ECO:0000313" key="3">
    <source>
        <dbReference type="Proteomes" id="UP000321562"/>
    </source>
</evidence>
<comment type="caution">
    <text evidence="2">The sequence shown here is derived from an EMBL/GenBank/DDBJ whole genome shotgun (WGS) entry which is preliminary data.</text>
</comment>
<dbReference type="Proteomes" id="UP000321562">
    <property type="component" value="Unassembled WGS sequence"/>
</dbReference>
<evidence type="ECO:0008006" key="4">
    <source>
        <dbReference type="Google" id="ProtNLM"/>
    </source>
</evidence>
<organism evidence="2 3">
    <name type="scientific">Paracoccus aurantiacus</name>
    <dbReference type="NCBI Taxonomy" id="2599412"/>
    <lineage>
        <taxon>Bacteria</taxon>
        <taxon>Pseudomonadati</taxon>
        <taxon>Pseudomonadota</taxon>
        <taxon>Alphaproteobacteria</taxon>
        <taxon>Rhodobacterales</taxon>
        <taxon>Paracoccaceae</taxon>
        <taxon>Paracoccus</taxon>
    </lineage>
</organism>
<dbReference type="OrthoDB" id="2583024at2"/>
<name>A0A5C6S909_9RHOB</name>
<accession>A0A5C6S909</accession>
<feature type="signal peptide" evidence="1">
    <location>
        <begin position="1"/>
        <end position="23"/>
    </location>
</feature>
<protein>
    <recommendedName>
        <fullName evidence="4">DUF3299 domain-containing protein</fullName>
    </recommendedName>
</protein>
<dbReference type="AlphaFoldDB" id="A0A5C6S909"/>
<keyword evidence="1" id="KW-0732">Signal</keyword>
<sequence>MHRRDLMILPAALLLGHALPSAAAGEDAIRLRDLYNKDLSFSDAALEAEGKRLTVWGYMAPPLKANSEFFVLTNRPMAVCPFCEPGMPWPDDILAVYAKRIVEVIPFNVPIEVRGVLELGDAVDAELGFYSKVRLVDATFRRV</sequence>
<feature type="chain" id="PRO_5022839829" description="DUF3299 domain-containing protein" evidence="1">
    <location>
        <begin position="24"/>
        <end position="143"/>
    </location>
</feature>
<gene>
    <name evidence="2" type="ORF">FQV27_03705</name>
</gene>
<dbReference type="EMBL" id="VOPL01000001">
    <property type="protein sequence ID" value="TXB70961.1"/>
    <property type="molecule type" value="Genomic_DNA"/>
</dbReference>
<reference evidence="2 3" key="1">
    <citation type="submission" date="2019-08" db="EMBL/GenBank/DDBJ databases">
        <authorList>
            <person name="Ye J."/>
        </authorList>
    </citation>
    <scope>NUCLEOTIDE SEQUENCE [LARGE SCALE GENOMIC DNA]</scope>
    <source>
        <strain evidence="2 3">TK008</strain>
    </source>
</reference>
<keyword evidence="3" id="KW-1185">Reference proteome</keyword>
<evidence type="ECO:0000256" key="1">
    <source>
        <dbReference type="SAM" id="SignalP"/>
    </source>
</evidence>